<dbReference type="SMART" id="SM00450">
    <property type="entry name" value="RHOD"/>
    <property type="match status" value="2"/>
</dbReference>
<organism evidence="4">
    <name type="scientific">hydrothermal vent metagenome</name>
    <dbReference type="NCBI Taxonomy" id="652676"/>
    <lineage>
        <taxon>unclassified sequences</taxon>
        <taxon>metagenomes</taxon>
        <taxon>ecological metagenomes</taxon>
    </lineage>
</organism>
<evidence type="ECO:0000256" key="1">
    <source>
        <dbReference type="ARBA" id="ARBA00022679"/>
    </source>
</evidence>
<keyword evidence="1 4" id="KW-0808">Transferase</keyword>
<reference evidence="4" key="1">
    <citation type="submission" date="2018-06" db="EMBL/GenBank/DDBJ databases">
        <authorList>
            <person name="Zhirakovskaya E."/>
        </authorList>
    </citation>
    <scope>NUCLEOTIDE SEQUENCE</scope>
</reference>
<sequence>MKRDNMLIEVDELLTRLDEPNIRIYDATILFFRKESEQTAHEEYLQSHIPGTAFFDHEKFSDASNEYMYMVLPEADLATQIGNIGIDEDSEVVFYTSGYLPCATRAWWILHYAGHNNVRVLNGGLAAWEKAGGKIEQGARQYESSNFECRLRPNMFASKEEVQAAMEDGGVCTEYTLTSAMYGGVHIPGSSLIPCDELMQGMASFVPDDAIASRLKEEAQHERVITYCGGGIAATVNGMAHLMAGNENVAVYDGSLSEWMGEGLPTTVGDS</sequence>
<feature type="domain" description="Rhodanese" evidence="3">
    <location>
        <begin position="18"/>
        <end position="137"/>
    </location>
</feature>
<dbReference type="PROSITE" id="PS50206">
    <property type="entry name" value="RHODANESE_3"/>
    <property type="match status" value="2"/>
</dbReference>
<accession>A0A3B0W185</accession>
<name>A0A3B0W185_9ZZZZ</name>
<dbReference type="Gene3D" id="3.40.250.10">
    <property type="entry name" value="Rhodanese-like domain"/>
    <property type="match status" value="2"/>
</dbReference>
<dbReference type="GO" id="GO:0004792">
    <property type="term" value="F:thiosulfate-cyanide sulfurtransferase activity"/>
    <property type="evidence" value="ECO:0007669"/>
    <property type="project" value="UniProtKB-EC"/>
</dbReference>
<evidence type="ECO:0000313" key="4">
    <source>
        <dbReference type="EMBL" id="VAW43049.1"/>
    </source>
</evidence>
<feature type="domain" description="Rhodanese" evidence="3">
    <location>
        <begin position="182"/>
        <end position="268"/>
    </location>
</feature>
<dbReference type="PANTHER" id="PTHR11364:SF27">
    <property type="entry name" value="SULFURTRANSFERASE"/>
    <property type="match status" value="1"/>
</dbReference>
<dbReference type="InterPro" id="IPR045078">
    <property type="entry name" value="TST/MPST-like"/>
</dbReference>
<gene>
    <name evidence="4" type="ORF">MNBD_CHLOROFLEXI01-296</name>
</gene>
<dbReference type="PANTHER" id="PTHR11364">
    <property type="entry name" value="THIOSULFATE SULFERTANSFERASE"/>
    <property type="match status" value="1"/>
</dbReference>
<dbReference type="CDD" id="cd01448">
    <property type="entry name" value="TST_Repeat_1"/>
    <property type="match status" value="1"/>
</dbReference>
<dbReference type="AlphaFoldDB" id="A0A3B0W185"/>
<protein>
    <submittedName>
        <fullName evidence="4">Thiosulfate sulfurtransferase, rhodanese</fullName>
        <ecNumber evidence="4">2.8.1.1</ecNumber>
    </submittedName>
</protein>
<dbReference type="Pfam" id="PF00581">
    <property type="entry name" value="Rhodanese"/>
    <property type="match status" value="2"/>
</dbReference>
<keyword evidence="2" id="KW-0677">Repeat</keyword>
<dbReference type="EC" id="2.8.1.1" evidence="4"/>
<evidence type="ECO:0000259" key="3">
    <source>
        <dbReference type="PROSITE" id="PS50206"/>
    </source>
</evidence>
<dbReference type="InterPro" id="IPR036873">
    <property type="entry name" value="Rhodanese-like_dom_sf"/>
</dbReference>
<dbReference type="SUPFAM" id="SSF52821">
    <property type="entry name" value="Rhodanese/Cell cycle control phosphatase"/>
    <property type="match status" value="2"/>
</dbReference>
<dbReference type="EMBL" id="UOEU01001007">
    <property type="protein sequence ID" value="VAW43049.1"/>
    <property type="molecule type" value="Genomic_DNA"/>
</dbReference>
<evidence type="ECO:0000256" key="2">
    <source>
        <dbReference type="ARBA" id="ARBA00022737"/>
    </source>
</evidence>
<dbReference type="InterPro" id="IPR001763">
    <property type="entry name" value="Rhodanese-like_dom"/>
</dbReference>
<proteinExistence type="predicted"/>